<accession>A0A7Y9TFW8</accession>
<name>A0A7Y9TFW8_9BACT</name>
<reference evidence="2 3" key="1">
    <citation type="submission" date="2020-07" db="EMBL/GenBank/DDBJ databases">
        <title>Genomic Encyclopedia of Type Strains, Phase IV (KMG-V): Genome sequencing to study the core and pangenomes of soil and plant-associated prokaryotes.</title>
        <authorList>
            <person name="Whitman W."/>
        </authorList>
    </citation>
    <scope>NUCLEOTIDE SEQUENCE [LARGE SCALE GENOMIC DNA]</scope>
    <source>
        <strain evidence="2 3">X4EP2</strain>
    </source>
</reference>
<dbReference type="RefSeq" id="WP_179489337.1">
    <property type="nucleotide sequence ID" value="NZ_JACCCW010000001.1"/>
</dbReference>
<evidence type="ECO:0000259" key="1">
    <source>
        <dbReference type="Pfam" id="PF00364"/>
    </source>
</evidence>
<gene>
    <name evidence="2" type="ORF">HDF17_001528</name>
</gene>
<dbReference type="AlphaFoldDB" id="A0A7Y9TFW8"/>
<dbReference type="InterPro" id="IPR000089">
    <property type="entry name" value="Biotin_lipoyl"/>
</dbReference>
<dbReference type="GO" id="GO:0016746">
    <property type="term" value="F:acyltransferase activity"/>
    <property type="evidence" value="ECO:0007669"/>
    <property type="project" value="UniProtKB-KW"/>
</dbReference>
<proteinExistence type="predicted"/>
<keyword evidence="2" id="KW-0012">Acyltransferase</keyword>
<comment type="caution">
    <text evidence="2">The sequence shown here is derived from an EMBL/GenBank/DDBJ whole genome shotgun (WGS) entry which is preliminary data.</text>
</comment>
<keyword evidence="3" id="KW-1185">Reference proteome</keyword>
<evidence type="ECO:0000313" key="3">
    <source>
        <dbReference type="Proteomes" id="UP000589520"/>
    </source>
</evidence>
<sequence>MPFLYELKLDASEREYTFLQQLVPAGTLVGTGQAVAVLSDGAMEFHLPAPKQGLLVEWRVESGATVRTSDAIARIVCEGTEVDVPGAVPERLG</sequence>
<protein>
    <submittedName>
        <fullName evidence="2">Pyruvate/2-oxoglutarate dehydrogenase complex dihydrolipoamide acyltransferase (E2) component</fullName>
    </submittedName>
</protein>
<evidence type="ECO:0000313" key="2">
    <source>
        <dbReference type="EMBL" id="NYF79241.1"/>
    </source>
</evidence>
<dbReference type="Pfam" id="PF00364">
    <property type="entry name" value="Biotin_lipoyl"/>
    <property type="match status" value="1"/>
</dbReference>
<keyword evidence="2" id="KW-0670">Pyruvate</keyword>
<dbReference type="Proteomes" id="UP000589520">
    <property type="component" value="Unassembled WGS sequence"/>
</dbReference>
<dbReference type="SUPFAM" id="SSF51230">
    <property type="entry name" value="Single hybrid motif"/>
    <property type="match status" value="1"/>
</dbReference>
<dbReference type="EMBL" id="JACCCW010000001">
    <property type="protein sequence ID" value="NYF79241.1"/>
    <property type="molecule type" value="Genomic_DNA"/>
</dbReference>
<keyword evidence="2" id="KW-0808">Transferase</keyword>
<dbReference type="Gene3D" id="2.40.50.100">
    <property type="match status" value="1"/>
</dbReference>
<organism evidence="2 3">
    <name type="scientific">Granulicella arctica</name>
    <dbReference type="NCBI Taxonomy" id="940613"/>
    <lineage>
        <taxon>Bacteria</taxon>
        <taxon>Pseudomonadati</taxon>
        <taxon>Acidobacteriota</taxon>
        <taxon>Terriglobia</taxon>
        <taxon>Terriglobales</taxon>
        <taxon>Acidobacteriaceae</taxon>
        <taxon>Granulicella</taxon>
    </lineage>
</organism>
<feature type="domain" description="Lipoyl-binding" evidence="1">
    <location>
        <begin position="16"/>
        <end position="75"/>
    </location>
</feature>
<dbReference type="InterPro" id="IPR011053">
    <property type="entry name" value="Single_hybrid_motif"/>
</dbReference>